<evidence type="ECO:0000313" key="2">
    <source>
        <dbReference type="Proteomes" id="UP000316770"/>
    </source>
</evidence>
<keyword evidence="2" id="KW-1185">Reference proteome</keyword>
<sequence length="54" mass="5880">MIKDQACPMVAACSVNVAWAETLCRAWFAGQAPAKLATQPEMNSFPFAALNEMF</sequence>
<dbReference type="EMBL" id="CP036318">
    <property type="protein sequence ID" value="QDV58732.1"/>
    <property type="molecule type" value="Genomic_DNA"/>
</dbReference>
<evidence type="ECO:0000313" key="1">
    <source>
        <dbReference type="EMBL" id="QDV58732.1"/>
    </source>
</evidence>
<reference evidence="1 2" key="1">
    <citation type="submission" date="2019-02" db="EMBL/GenBank/DDBJ databases">
        <title>Deep-cultivation of Planctomycetes and their phenomic and genomic characterization uncovers novel biology.</title>
        <authorList>
            <person name="Wiegand S."/>
            <person name="Jogler M."/>
            <person name="Boedeker C."/>
            <person name="Pinto D."/>
            <person name="Vollmers J."/>
            <person name="Rivas-Marin E."/>
            <person name="Kohn T."/>
            <person name="Peeters S.H."/>
            <person name="Heuer A."/>
            <person name="Rast P."/>
            <person name="Oberbeckmann S."/>
            <person name="Bunk B."/>
            <person name="Jeske O."/>
            <person name="Meyerdierks A."/>
            <person name="Storesund J.E."/>
            <person name="Kallscheuer N."/>
            <person name="Luecker S."/>
            <person name="Lage O.M."/>
            <person name="Pohl T."/>
            <person name="Merkel B.J."/>
            <person name="Hornburger P."/>
            <person name="Mueller R.-W."/>
            <person name="Bruemmer F."/>
            <person name="Labrenz M."/>
            <person name="Spormann A.M."/>
            <person name="Op den Camp H."/>
            <person name="Overmann J."/>
            <person name="Amann R."/>
            <person name="Jetten M.S.M."/>
            <person name="Mascher T."/>
            <person name="Medema M.H."/>
            <person name="Devos D.P."/>
            <person name="Kaster A.-K."/>
            <person name="Ovreas L."/>
            <person name="Rohde M."/>
            <person name="Galperin M.Y."/>
            <person name="Jogler C."/>
        </authorList>
    </citation>
    <scope>NUCLEOTIDE SEQUENCE [LARGE SCALE GENOMIC DNA]</scope>
    <source>
        <strain evidence="1 2">Mal33</strain>
    </source>
</reference>
<name>A0A518J070_9BACT</name>
<organism evidence="1 2">
    <name type="scientific">Rosistilla oblonga</name>
    <dbReference type="NCBI Taxonomy" id="2527990"/>
    <lineage>
        <taxon>Bacteria</taxon>
        <taxon>Pseudomonadati</taxon>
        <taxon>Planctomycetota</taxon>
        <taxon>Planctomycetia</taxon>
        <taxon>Pirellulales</taxon>
        <taxon>Pirellulaceae</taxon>
        <taxon>Rosistilla</taxon>
    </lineage>
</organism>
<gene>
    <name evidence="1" type="ORF">Mal33_47570</name>
</gene>
<protein>
    <submittedName>
        <fullName evidence="1">Uncharacterized protein</fullName>
    </submittedName>
</protein>
<dbReference type="AlphaFoldDB" id="A0A518J070"/>
<dbReference type="Proteomes" id="UP000316770">
    <property type="component" value="Chromosome"/>
</dbReference>
<accession>A0A518J070</accession>
<proteinExistence type="predicted"/>